<dbReference type="AlphaFoldDB" id="A0AAW0HHZ0"/>
<evidence type="ECO:0000313" key="3">
    <source>
        <dbReference type="Proteomes" id="UP001488838"/>
    </source>
</evidence>
<protein>
    <submittedName>
        <fullName evidence="2">Uncharacterized protein</fullName>
    </submittedName>
</protein>
<name>A0AAW0HHZ0_MYOGA</name>
<proteinExistence type="predicted"/>
<sequence>MSLMTLQCFPTLSTVSSSASVSELEGGSDEEHKLNLSLIENFFMVKSGLHKRSFPDDFECNVVFGILSKVKPSYTSCAVCIYPAEASTEQLEDPSALVIYNQPAFLSHITSSPMAYLSSRSQAPERLSSDPANSLPIPSSTTSRLEEARSSIEVVKEELSTKKDRAKDLRLLFSNEAEKPTTNSYLVQHQEFIIQLQKAGLV</sequence>
<evidence type="ECO:0000313" key="2">
    <source>
        <dbReference type="EMBL" id="KAK7801140.1"/>
    </source>
</evidence>
<dbReference type="Proteomes" id="UP001488838">
    <property type="component" value="Unassembled WGS sequence"/>
</dbReference>
<feature type="compositionally biased region" description="Polar residues" evidence="1">
    <location>
        <begin position="130"/>
        <end position="142"/>
    </location>
</feature>
<feature type="region of interest" description="Disordered" evidence="1">
    <location>
        <begin position="120"/>
        <end position="142"/>
    </location>
</feature>
<accession>A0AAW0HHZ0</accession>
<gene>
    <name evidence="2" type="ORF">U0070_020345</name>
</gene>
<organism evidence="2 3">
    <name type="scientific">Myodes glareolus</name>
    <name type="common">Bank vole</name>
    <name type="synonym">Clethrionomys glareolus</name>
    <dbReference type="NCBI Taxonomy" id="447135"/>
    <lineage>
        <taxon>Eukaryota</taxon>
        <taxon>Metazoa</taxon>
        <taxon>Chordata</taxon>
        <taxon>Craniata</taxon>
        <taxon>Vertebrata</taxon>
        <taxon>Euteleostomi</taxon>
        <taxon>Mammalia</taxon>
        <taxon>Eutheria</taxon>
        <taxon>Euarchontoglires</taxon>
        <taxon>Glires</taxon>
        <taxon>Rodentia</taxon>
        <taxon>Myomorpha</taxon>
        <taxon>Muroidea</taxon>
        <taxon>Cricetidae</taxon>
        <taxon>Arvicolinae</taxon>
        <taxon>Myodes</taxon>
    </lineage>
</organism>
<comment type="caution">
    <text evidence="2">The sequence shown here is derived from an EMBL/GenBank/DDBJ whole genome shotgun (WGS) entry which is preliminary data.</text>
</comment>
<dbReference type="EMBL" id="JBBHLL010000518">
    <property type="protein sequence ID" value="KAK7801140.1"/>
    <property type="molecule type" value="Genomic_DNA"/>
</dbReference>
<reference evidence="2 3" key="1">
    <citation type="journal article" date="2023" name="bioRxiv">
        <title>Conserved and derived expression patterns and positive selection on dental genes reveal complex evolutionary context of ever-growing rodent molars.</title>
        <authorList>
            <person name="Calamari Z.T."/>
            <person name="Song A."/>
            <person name="Cohen E."/>
            <person name="Akter M."/>
            <person name="Roy R.D."/>
            <person name="Hallikas O."/>
            <person name="Christensen M.M."/>
            <person name="Li P."/>
            <person name="Marangoni P."/>
            <person name="Jernvall J."/>
            <person name="Klein O.D."/>
        </authorList>
    </citation>
    <scope>NUCLEOTIDE SEQUENCE [LARGE SCALE GENOMIC DNA]</scope>
    <source>
        <strain evidence="2">V071</strain>
    </source>
</reference>
<evidence type="ECO:0000256" key="1">
    <source>
        <dbReference type="SAM" id="MobiDB-lite"/>
    </source>
</evidence>
<keyword evidence="3" id="KW-1185">Reference proteome</keyword>